<organism evidence="12 13">
    <name type="scientific">Victivallis vadensis</name>
    <dbReference type="NCBI Taxonomy" id="172901"/>
    <lineage>
        <taxon>Bacteria</taxon>
        <taxon>Pseudomonadati</taxon>
        <taxon>Lentisphaerota</taxon>
        <taxon>Lentisphaeria</taxon>
        <taxon>Victivallales</taxon>
        <taxon>Victivallaceae</taxon>
        <taxon>Victivallis</taxon>
    </lineage>
</organism>
<dbReference type="GO" id="GO:0005524">
    <property type="term" value="F:ATP binding"/>
    <property type="evidence" value="ECO:0007669"/>
    <property type="project" value="UniProtKB-UniRule"/>
</dbReference>
<keyword evidence="5 10" id="KW-0547">Nucleotide-binding</keyword>
<evidence type="ECO:0000256" key="3">
    <source>
        <dbReference type="ARBA" id="ARBA00012746"/>
    </source>
</evidence>
<dbReference type="UniPathway" id="UPA00189">
    <property type="reaction ID" value="UER00296"/>
</dbReference>
<evidence type="ECO:0000256" key="7">
    <source>
        <dbReference type="ARBA" id="ARBA00022755"/>
    </source>
</evidence>
<protein>
    <recommendedName>
        <fullName evidence="3">GMP synthase (glutamine-hydrolyzing)</fullName>
        <ecNumber evidence="3">6.3.5.2</ecNumber>
    </recommendedName>
</protein>
<keyword evidence="9" id="KW-0315">Glutamine amidotransferase</keyword>
<evidence type="ECO:0000256" key="1">
    <source>
        <dbReference type="ARBA" id="ARBA00002332"/>
    </source>
</evidence>
<dbReference type="NCBIfam" id="TIGR00884">
    <property type="entry name" value="guaA_Cterm"/>
    <property type="match status" value="1"/>
</dbReference>
<dbReference type="Gene3D" id="3.30.300.10">
    <property type="match status" value="1"/>
</dbReference>
<reference evidence="12 13" key="1">
    <citation type="submission" date="2018-04" db="EMBL/GenBank/DDBJ databases">
        <title>Genomic Encyclopedia of Type Strains, Phase IV (KMG-IV): sequencing the most valuable type-strain genomes for metagenomic binning, comparative biology and taxonomic classification.</title>
        <authorList>
            <person name="Goeker M."/>
        </authorList>
    </citation>
    <scope>NUCLEOTIDE SEQUENCE [LARGE SCALE GENOMIC DNA]</scope>
    <source>
        <strain evidence="12 13">DSM 14823</strain>
    </source>
</reference>
<dbReference type="InterPro" id="IPR014729">
    <property type="entry name" value="Rossmann-like_a/b/a_fold"/>
</dbReference>
<proteinExistence type="predicted"/>
<dbReference type="PANTHER" id="PTHR11922">
    <property type="entry name" value="GMP SYNTHASE-RELATED"/>
    <property type="match status" value="1"/>
</dbReference>
<keyword evidence="13" id="KW-1185">Reference proteome</keyword>
<dbReference type="SUPFAM" id="SSF54810">
    <property type="entry name" value="GMP synthetase C-terminal dimerisation domain"/>
    <property type="match status" value="1"/>
</dbReference>
<dbReference type="GO" id="GO:0003921">
    <property type="term" value="F:GMP synthase activity"/>
    <property type="evidence" value="ECO:0007669"/>
    <property type="project" value="InterPro"/>
</dbReference>
<evidence type="ECO:0000256" key="8">
    <source>
        <dbReference type="ARBA" id="ARBA00022840"/>
    </source>
</evidence>
<dbReference type="GO" id="GO:0005829">
    <property type="term" value="C:cytosol"/>
    <property type="evidence" value="ECO:0007669"/>
    <property type="project" value="TreeGrafter"/>
</dbReference>
<comment type="pathway">
    <text evidence="2">Purine metabolism; GMP biosynthesis; GMP from XMP (L-Gln route): step 1/1.</text>
</comment>
<evidence type="ECO:0000256" key="10">
    <source>
        <dbReference type="PROSITE-ProRule" id="PRU00886"/>
    </source>
</evidence>
<feature type="domain" description="GMPS ATP-PPase" evidence="11">
    <location>
        <begin position="148"/>
        <end position="339"/>
    </location>
</feature>
<gene>
    <name evidence="12" type="ORF">C8D82_14114</name>
</gene>
<sequence length="464" mass="51164">MAGRNCGGIGPDVFLKSGQVSRLHFGQKEGMLTNILNQLGKESMKQTPETIVLLNFGCEDIQKFARAIRDRHIYTMVMPYTVPAERVTQEAPAGLIVCADVGVPARPEARAKFDALKLPTLDLTGGIGGKVDEAVEFCKAKCGCTGSWTMEKFIDEAIADIRSQVGGQKVVLGLSGGVDSSVVAALIHKAIGKQLTCVFVNHGLLRKNEPEMVQEIFARNFDMNLCYVDASDRFLDKLKGVSDPEQKRKVIGKEFIEVFAEAAAKVDAPFLGQGTIYPDILESIPLDGNPNGVIKSHHNVGGLPENMKFKLVEPVERLFKDEVREVGRMLGLPSELIDRHPFPGPSLGVRHVGAIERSTLAMLREADAIVTEELTKAGWYHKTWQTFAIFVPVKTVGIKNHQRSYDYVIAIRSINSVDAVTAQVVRLPWELLETMMERIVKEVDGVNRVVYDITAKPPGTIEWE</sequence>
<dbReference type="PANTHER" id="PTHR11922:SF2">
    <property type="entry name" value="GMP SYNTHASE [GLUTAMINE-HYDROLYZING]"/>
    <property type="match status" value="1"/>
</dbReference>
<feature type="binding site" evidence="10">
    <location>
        <begin position="175"/>
        <end position="181"/>
    </location>
    <ligand>
        <name>ATP</name>
        <dbReference type="ChEBI" id="CHEBI:30616"/>
    </ligand>
</feature>
<evidence type="ECO:0000313" key="13">
    <source>
        <dbReference type="Proteomes" id="UP000245959"/>
    </source>
</evidence>
<comment type="caution">
    <text evidence="12">The sequence shown here is derived from an EMBL/GenBank/DDBJ whole genome shotgun (WGS) entry which is preliminary data.</text>
</comment>
<keyword evidence="6 10" id="KW-0332">GMP biosynthesis</keyword>
<dbReference type="FunFam" id="3.30.300.10:FF:000002">
    <property type="entry name" value="GMP synthase [glutamine-hydrolyzing]"/>
    <property type="match status" value="1"/>
</dbReference>
<comment type="function">
    <text evidence="1">Catalyzes the synthesis of GMP from XMP.</text>
</comment>
<keyword evidence="7 10" id="KW-0658">Purine biosynthesis</keyword>
<name>A0A2U1AGS0_9BACT</name>
<dbReference type="SUPFAM" id="SSF52402">
    <property type="entry name" value="Adenine nucleotide alpha hydrolases-like"/>
    <property type="match status" value="1"/>
</dbReference>
<dbReference type="Proteomes" id="UP000245959">
    <property type="component" value="Unassembled WGS sequence"/>
</dbReference>
<evidence type="ECO:0000256" key="6">
    <source>
        <dbReference type="ARBA" id="ARBA00022749"/>
    </source>
</evidence>
<evidence type="ECO:0000256" key="2">
    <source>
        <dbReference type="ARBA" id="ARBA00005153"/>
    </source>
</evidence>
<evidence type="ECO:0000256" key="5">
    <source>
        <dbReference type="ARBA" id="ARBA00022741"/>
    </source>
</evidence>
<dbReference type="Pfam" id="PF00958">
    <property type="entry name" value="GMP_synt_C"/>
    <property type="match status" value="1"/>
</dbReference>
<dbReference type="NCBIfam" id="NF000848">
    <property type="entry name" value="PRK00074.1"/>
    <property type="match status" value="1"/>
</dbReference>
<dbReference type="EC" id="6.3.5.2" evidence="3"/>
<keyword evidence="4" id="KW-0436">Ligase</keyword>
<dbReference type="CDD" id="cd01997">
    <property type="entry name" value="GMP_synthase_C"/>
    <property type="match status" value="1"/>
</dbReference>
<dbReference type="PROSITE" id="PS51553">
    <property type="entry name" value="GMPS_ATP_PPASE"/>
    <property type="match status" value="1"/>
</dbReference>
<dbReference type="AlphaFoldDB" id="A0A2U1AGS0"/>
<dbReference type="InterPro" id="IPR001674">
    <property type="entry name" value="GMP_synth_C"/>
</dbReference>
<dbReference type="EMBL" id="QEKH01000041">
    <property type="protein sequence ID" value="PVY35579.1"/>
    <property type="molecule type" value="Genomic_DNA"/>
</dbReference>
<evidence type="ECO:0000259" key="11">
    <source>
        <dbReference type="PROSITE" id="PS51553"/>
    </source>
</evidence>
<evidence type="ECO:0000256" key="9">
    <source>
        <dbReference type="ARBA" id="ARBA00022962"/>
    </source>
</evidence>
<dbReference type="Gene3D" id="3.40.50.620">
    <property type="entry name" value="HUPs"/>
    <property type="match status" value="1"/>
</dbReference>
<dbReference type="FunFam" id="3.40.50.620:FF:000001">
    <property type="entry name" value="GMP synthase [glutamine-hydrolyzing]"/>
    <property type="match status" value="1"/>
</dbReference>
<evidence type="ECO:0000313" key="12">
    <source>
        <dbReference type="EMBL" id="PVY35579.1"/>
    </source>
</evidence>
<accession>A0A2U1AGS0</accession>
<dbReference type="InterPro" id="IPR022310">
    <property type="entry name" value="NAD/GMP_synthase"/>
</dbReference>
<evidence type="ECO:0000256" key="4">
    <source>
        <dbReference type="ARBA" id="ARBA00022598"/>
    </source>
</evidence>
<dbReference type="Pfam" id="PF02540">
    <property type="entry name" value="NAD_synthase"/>
    <property type="match status" value="1"/>
</dbReference>
<dbReference type="InterPro" id="IPR025777">
    <property type="entry name" value="GMPS_ATP_PPase_dom"/>
</dbReference>
<keyword evidence="8 10" id="KW-0067">ATP-binding</keyword>